<feature type="region of interest" description="Disordered" evidence="2">
    <location>
        <begin position="359"/>
        <end position="403"/>
    </location>
</feature>
<evidence type="ECO:0000256" key="2">
    <source>
        <dbReference type="SAM" id="MobiDB-lite"/>
    </source>
</evidence>
<dbReference type="Gene3D" id="2.40.30.170">
    <property type="match status" value="1"/>
</dbReference>
<gene>
    <name evidence="5" type="ORF">A176_007301</name>
</gene>
<dbReference type="EMBL" id="CP012109">
    <property type="protein sequence ID" value="AKQ70389.1"/>
    <property type="molecule type" value="Genomic_DNA"/>
</dbReference>
<dbReference type="AlphaFoldDB" id="A0A0H4X567"/>
<reference evidence="5 6" key="1">
    <citation type="journal article" date="2016" name="PLoS ONE">
        <title>Complete Genome Sequence and Comparative Genomics of a Novel Myxobacterium Myxococcus hansupus.</title>
        <authorList>
            <person name="Sharma G."/>
            <person name="Narwani T."/>
            <person name="Subramanian S."/>
        </authorList>
    </citation>
    <scope>NUCLEOTIDE SEQUENCE [LARGE SCALE GENOMIC DNA]</scope>
    <source>
        <strain evidence="6">mixupus</strain>
    </source>
</reference>
<evidence type="ECO:0000313" key="5">
    <source>
        <dbReference type="EMBL" id="AKQ70389.1"/>
    </source>
</evidence>
<evidence type="ECO:0000313" key="6">
    <source>
        <dbReference type="Proteomes" id="UP000009026"/>
    </source>
</evidence>
<evidence type="ECO:0000259" key="3">
    <source>
        <dbReference type="Pfam" id="PF25973"/>
    </source>
</evidence>
<dbReference type="GO" id="GO:1990281">
    <property type="term" value="C:efflux pump complex"/>
    <property type="evidence" value="ECO:0007669"/>
    <property type="project" value="TreeGrafter"/>
</dbReference>
<dbReference type="PANTHER" id="PTHR30469:SF39">
    <property type="entry name" value="SLL0180 PROTEIN"/>
    <property type="match status" value="1"/>
</dbReference>
<dbReference type="PANTHER" id="PTHR30469">
    <property type="entry name" value="MULTIDRUG RESISTANCE PROTEIN MDTA"/>
    <property type="match status" value="1"/>
</dbReference>
<dbReference type="Proteomes" id="UP000009026">
    <property type="component" value="Chromosome"/>
</dbReference>
<feature type="domain" description="CzcB-like barrel-sandwich hybrid" evidence="3">
    <location>
        <begin position="66"/>
        <end position="203"/>
    </location>
</feature>
<feature type="compositionally biased region" description="Gly residues" evidence="2">
    <location>
        <begin position="370"/>
        <end position="381"/>
    </location>
</feature>
<organism evidence="5 6">
    <name type="scientific">Pseudomyxococcus hansupus</name>
    <dbReference type="NCBI Taxonomy" id="1297742"/>
    <lineage>
        <taxon>Bacteria</taxon>
        <taxon>Pseudomonadati</taxon>
        <taxon>Myxococcota</taxon>
        <taxon>Myxococcia</taxon>
        <taxon>Myxococcales</taxon>
        <taxon>Cystobacterineae</taxon>
        <taxon>Myxococcaceae</taxon>
        <taxon>Pseudomyxococcus</taxon>
    </lineage>
</organism>
<dbReference type="InterPro" id="IPR058647">
    <property type="entry name" value="BSH_CzcB-like"/>
</dbReference>
<dbReference type="Pfam" id="PF25989">
    <property type="entry name" value="YknX_C"/>
    <property type="match status" value="1"/>
</dbReference>
<dbReference type="KEGG" id="mym:A176_007301"/>
<evidence type="ECO:0000259" key="4">
    <source>
        <dbReference type="Pfam" id="PF25989"/>
    </source>
</evidence>
<dbReference type="OrthoDB" id="5379451at2"/>
<dbReference type="RefSeq" id="WP_002634017.1">
    <property type="nucleotide sequence ID" value="NZ_CP012109.1"/>
</dbReference>
<evidence type="ECO:0000256" key="1">
    <source>
        <dbReference type="ARBA" id="ARBA00009477"/>
    </source>
</evidence>
<dbReference type="GO" id="GO:0015562">
    <property type="term" value="F:efflux transmembrane transporter activity"/>
    <property type="evidence" value="ECO:0007669"/>
    <property type="project" value="TreeGrafter"/>
</dbReference>
<dbReference type="STRING" id="1297742.A176_007301"/>
<protein>
    <submittedName>
        <fullName evidence="5">Putative RND efflux membrane fusion protein</fullName>
    </submittedName>
</protein>
<dbReference type="Gene3D" id="2.40.420.20">
    <property type="match status" value="1"/>
</dbReference>
<accession>A0A0H4X567</accession>
<dbReference type="NCBIfam" id="TIGR01730">
    <property type="entry name" value="RND_mfp"/>
    <property type="match status" value="1"/>
</dbReference>
<feature type="domain" description="YknX-like C-terminal permuted SH3-like" evidence="4">
    <location>
        <begin position="289"/>
        <end position="359"/>
    </location>
</feature>
<dbReference type="eggNOG" id="COG0845">
    <property type="taxonomic scope" value="Bacteria"/>
</dbReference>
<dbReference type="PATRIC" id="fig|1297742.4.peg.7431"/>
<dbReference type="Gene3D" id="2.40.50.100">
    <property type="match status" value="1"/>
</dbReference>
<proteinExistence type="inferred from homology"/>
<keyword evidence="6" id="KW-1185">Reference proteome</keyword>
<sequence>MRLVTTWSLGLAVLLHMGCHSQKDAGPQGGQQAANQAMTVEVERLEPGEVREANEYLGALISRSSITVYPQVAGYVKSIPLKPGTRVQQDEVLLVVDPRRESAGLRATQAQRAAALAQREYAQQTRKRSEQLLKEGLQSRQDYDQAVAQALQAEASARAIEAQVQAQEVQLGFYDVSAPFAGTVGDYPVKVGDFVTQQTALTTLDQSNTLEVSVQIPVERAQTVKVGGTPVEVLDADGRLLVSAPVFFVAPIPNTNTQLVEIRGAFENTQGLRAGQFVRARVVYATREALRVPTAAVTRISSQTFVFVVRDADGGTVAQRSPVSVGIVSGNDYEVTGGLDAGTPVVLSSIQLLRDGQPIHPKAHVRDGPPGVGGSGPGQDGGTPAPAQDTGSHDAGSGAAPGQ</sequence>
<comment type="similarity">
    <text evidence="1">Belongs to the membrane fusion protein (MFP) (TC 8.A.1) family.</text>
</comment>
<dbReference type="InterPro" id="IPR006143">
    <property type="entry name" value="RND_pump_MFP"/>
</dbReference>
<dbReference type="SUPFAM" id="SSF111369">
    <property type="entry name" value="HlyD-like secretion proteins"/>
    <property type="match status" value="1"/>
</dbReference>
<dbReference type="Gene3D" id="1.10.287.470">
    <property type="entry name" value="Helix hairpin bin"/>
    <property type="match status" value="1"/>
</dbReference>
<name>A0A0H4X567_9BACT</name>
<dbReference type="Pfam" id="PF25973">
    <property type="entry name" value="BSH_CzcB"/>
    <property type="match status" value="1"/>
</dbReference>
<dbReference type="InterPro" id="IPR058637">
    <property type="entry name" value="YknX-like_C"/>
</dbReference>